<dbReference type="HOGENOM" id="CLU_148311_0_0_1"/>
<dbReference type="OMA" id="REKSTMN"/>
<reference evidence="3" key="1">
    <citation type="submission" date="2013-06" db="EMBL/GenBank/DDBJ databases">
        <authorList>
            <person name="Zhao Q."/>
        </authorList>
    </citation>
    <scope>NUCLEOTIDE SEQUENCE</scope>
    <source>
        <strain evidence="3">cv. W1943</strain>
    </source>
</reference>
<dbReference type="PANTHER" id="PTHR37746">
    <property type="entry name" value="TRANSMEMBRANE PROTEIN"/>
    <property type="match status" value="1"/>
</dbReference>
<name>A0A0E0Q9V6_ORYRU</name>
<evidence type="ECO:0000313" key="2">
    <source>
        <dbReference type="EnsemblPlants" id="ORUFI07G19350.1"/>
    </source>
</evidence>
<feature type="region of interest" description="Disordered" evidence="1">
    <location>
        <begin position="97"/>
        <end position="124"/>
    </location>
</feature>
<accession>A0A0E0Q9V6</accession>
<dbReference type="Proteomes" id="UP000008022">
    <property type="component" value="Unassembled WGS sequence"/>
</dbReference>
<protein>
    <submittedName>
        <fullName evidence="2">Uncharacterized protein</fullName>
    </submittedName>
</protein>
<dbReference type="Gramene" id="ORUFI07G19350.1">
    <property type="protein sequence ID" value="ORUFI07G19350.1"/>
    <property type="gene ID" value="ORUFI07G19350"/>
</dbReference>
<evidence type="ECO:0000313" key="3">
    <source>
        <dbReference type="Proteomes" id="UP000008022"/>
    </source>
</evidence>
<dbReference type="PANTHER" id="PTHR37746:SF1">
    <property type="entry name" value="TRANSMEMBRANE PROTEIN"/>
    <property type="match status" value="1"/>
</dbReference>
<reference evidence="2" key="2">
    <citation type="submission" date="2015-06" db="UniProtKB">
        <authorList>
            <consortium name="EnsemblPlants"/>
        </authorList>
    </citation>
    <scope>IDENTIFICATION</scope>
</reference>
<keyword evidence="3" id="KW-1185">Reference proteome</keyword>
<dbReference type="eggNOG" id="ENOG502R1XD">
    <property type="taxonomic scope" value="Eukaryota"/>
</dbReference>
<feature type="region of interest" description="Disordered" evidence="1">
    <location>
        <begin position="1"/>
        <end position="64"/>
    </location>
</feature>
<feature type="compositionally biased region" description="Pro residues" evidence="1">
    <location>
        <begin position="27"/>
        <end position="38"/>
    </location>
</feature>
<feature type="compositionally biased region" description="Acidic residues" evidence="1">
    <location>
        <begin position="115"/>
        <end position="124"/>
    </location>
</feature>
<dbReference type="AlphaFoldDB" id="A0A0E0Q9V6"/>
<proteinExistence type="predicted"/>
<dbReference type="EnsemblPlants" id="ORUFI07G19350.1">
    <property type="protein sequence ID" value="ORUFI07G19350.1"/>
    <property type="gene ID" value="ORUFI07G19350"/>
</dbReference>
<evidence type="ECO:0000256" key="1">
    <source>
        <dbReference type="SAM" id="MobiDB-lite"/>
    </source>
</evidence>
<organism evidence="2 3">
    <name type="scientific">Oryza rufipogon</name>
    <name type="common">Brownbeard rice</name>
    <name type="synonym">Asian wild rice</name>
    <dbReference type="NCBI Taxonomy" id="4529"/>
    <lineage>
        <taxon>Eukaryota</taxon>
        <taxon>Viridiplantae</taxon>
        <taxon>Streptophyta</taxon>
        <taxon>Embryophyta</taxon>
        <taxon>Tracheophyta</taxon>
        <taxon>Spermatophyta</taxon>
        <taxon>Magnoliopsida</taxon>
        <taxon>Liliopsida</taxon>
        <taxon>Poales</taxon>
        <taxon>Poaceae</taxon>
        <taxon>BOP clade</taxon>
        <taxon>Oryzoideae</taxon>
        <taxon>Oryzeae</taxon>
        <taxon>Oryzinae</taxon>
        <taxon>Oryza</taxon>
    </lineage>
</organism>
<sequence>MEMLDRKASHMVTLHRREKSTMNWEATPPPPPPPPPERAVPEAADTPPPPPPPTAPTPTPPELPSVFVETEFASSWAAKGRALEVIHEEFEAEWGPEEMGLTWTSDSDSDSYSGSDDDVDDYRDGDGMIEIELEEDNLIEIDISKCR</sequence>
<feature type="compositionally biased region" description="Pro residues" evidence="1">
    <location>
        <begin position="46"/>
        <end position="63"/>
    </location>
</feature>